<evidence type="ECO:0000313" key="5">
    <source>
        <dbReference type="Proteomes" id="UP001642483"/>
    </source>
</evidence>
<keyword evidence="2" id="KW-0732">Signal</keyword>
<dbReference type="Proteomes" id="UP001642483">
    <property type="component" value="Unassembled WGS sequence"/>
</dbReference>
<dbReference type="SUPFAM" id="SSF49265">
    <property type="entry name" value="Fibronectin type III"/>
    <property type="match status" value="1"/>
</dbReference>
<feature type="domain" description="Fibronectin type-III" evidence="3">
    <location>
        <begin position="26"/>
        <end position="107"/>
    </location>
</feature>
<comment type="caution">
    <text evidence="4">The sequence shown here is derived from an EMBL/GenBank/DDBJ whole genome shotgun (WGS) entry which is preliminary data.</text>
</comment>
<dbReference type="PANTHER" id="PTHR46708">
    <property type="entry name" value="TENASCIN"/>
    <property type="match status" value="1"/>
</dbReference>
<accession>A0ABP0FXI2</accession>
<proteinExistence type="predicted"/>
<dbReference type="InterPro" id="IPR013783">
    <property type="entry name" value="Ig-like_fold"/>
</dbReference>
<dbReference type="InterPro" id="IPR003961">
    <property type="entry name" value="FN3_dom"/>
</dbReference>
<dbReference type="CDD" id="cd00063">
    <property type="entry name" value="FN3"/>
    <property type="match status" value="2"/>
</dbReference>
<dbReference type="InterPro" id="IPR050991">
    <property type="entry name" value="ECM_Regulatory_Proteins"/>
</dbReference>
<keyword evidence="1" id="KW-0677">Repeat</keyword>
<feature type="domain" description="Fibronectin type-III" evidence="3">
    <location>
        <begin position="108"/>
        <end position="195"/>
    </location>
</feature>
<dbReference type="PROSITE" id="PS50853">
    <property type="entry name" value="FN3"/>
    <property type="match status" value="2"/>
</dbReference>
<feature type="signal peptide" evidence="2">
    <location>
        <begin position="1"/>
        <end position="18"/>
    </location>
</feature>
<evidence type="ECO:0000313" key="4">
    <source>
        <dbReference type="EMBL" id="CAK8683254.1"/>
    </source>
</evidence>
<evidence type="ECO:0000256" key="1">
    <source>
        <dbReference type="ARBA" id="ARBA00022737"/>
    </source>
</evidence>
<protein>
    <recommendedName>
        <fullName evidence="3">Fibronectin type-III domain-containing protein</fullName>
    </recommendedName>
</protein>
<dbReference type="Pfam" id="PF00041">
    <property type="entry name" value="fn3"/>
    <property type="match status" value="2"/>
</dbReference>
<keyword evidence="5" id="KW-1185">Reference proteome</keyword>
<feature type="chain" id="PRO_5047042487" description="Fibronectin type-III domain-containing protein" evidence="2">
    <location>
        <begin position="19"/>
        <end position="330"/>
    </location>
</feature>
<organism evidence="4 5">
    <name type="scientific">Clavelina lepadiformis</name>
    <name type="common">Light-bulb sea squirt</name>
    <name type="synonym">Ascidia lepadiformis</name>
    <dbReference type="NCBI Taxonomy" id="159417"/>
    <lineage>
        <taxon>Eukaryota</taxon>
        <taxon>Metazoa</taxon>
        <taxon>Chordata</taxon>
        <taxon>Tunicata</taxon>
        <taxon>Ascidiacea</taxon>
        <taxon>Aplousobranchia</taxon>
        <taxon>Clavelinidae</taxon>
        <taxon>Clavelina</taxon>
    </lineage>
</organism>
<name>A0ABP0FXI2_CLALP</name>
<dbReference type="Gene3D" id="2.60.40.10">
    <property type="entry name" value="Immunoglobulins"/>
    <property type="match status" value="2"/>
</dbReference>
<sequence>MNLNANLVFLVICSTSVAQEFVDLPAPKNVSYMVTSNAVTLTWNAVENATSYIINLSGTQTKATENTRVVFGGLDANSKYNATVAAADINGTSSTQTSSVTFTTLLSQVKNLKITDATASSMELTWDESPGAISHKVMVSSDGDQMTGADVFVEDNVMFISNLTSMTFYKINVVPVSSAGDGDIATIRGRTDGSGVTLVARWSGVMGPIGGEAQIYRPLTIPAGPFRMRVLLPCPIVHINFWNADLNQDASRAEQGMFVIEQTELWQRNKPEVGMTFYFRENAENGERTACEFFDDDSITVDFDFGQNADLIPRSLSQNTSLLLFFLNGY</sequence>
<dbReference type="InterPro" id="IPR036116">
    <property type="entry name" value="FN3_sf"/>
</dbReference>
<evidence type="ECO:0000256" key="2">
    <source>
        <dbReference type="SAM" id="SignalP"/>
    </source>
</evidence>
<reference evidence="4 5" key="1">
    <citation type="submission" date="2024-02" db="EMBL/GenBank/DDBJ databases">
        <authorList>
            <person name="Daric V."/>
            <person name="Darras S."/>
        </authorList>
    </citation>
    <scope>NUCLEOTIDE SEQUENCE [LARGE SCALE GENOMIC DNA]</scope>
</reference>
<dbReference type="PANTHER" id="PTHR46708:SF2">
    <property type="entry name" value="FIBRONECTIN TYPE-III DOMAIN-CONTAINING PROTEIN"/>
    <property type="match status" value="1"/>
</dbReference>
<dbReference type="SMART" id="SM00060">
    <property type="entry name" value="FN3"/>
    <property type="match status" value="2"/>
</dbReference>
<evidence type="ECO:0000259" key="3">
    <source>
        <dbReference type="PROSITE" id="PS50853"/>
    </source>
</evidence>
<dbReference type="EMBL" id="CAWYQH010000097">
    <property type="protein sequence ID" value="CAK8683254.1"/>
    <property type="molecule type" value="Genomic_DNA"/>
</dbReference>
<gene>
    <name evidence="4" type="ORF">CVLEPA_LOCUS14345</name>
</gene>